<dbReference type="SUPFAM" id="SSF53850">
    <property type="entry name" value="Periplasmic binding protein-like II"/>
    <property type="match status" value="1"/>
</dbReference>
<evidence type="ECO:0000259" key="5">
    <source>
        <dbReference type="PROSITE" id="PS50931"/>
    </source>
</evidence>
<accession>A0ABQ6G6L2</accession>
<dbReference type="Proteomes" id="UP001157114">
    <property type="component" value="Unassembled WGS sequence"/>
</dbReference>
<keyword evidence="7" id="KW-1185">Reference proteome</keyword>
<dbReference type="EMBL" id="BSSQ01000004">
    <property type="protein sequence ID" value="GLX66613.1"/>
    <property type="molecule type" value="Genomic_DNA"/>
</dbReference>
<dbReference type="Gene3D" id="3.40.190.290">
    <property type="match status" value="1"/>
</dbReference>
<organism evidence="6 7">
    <name type="scientific">Paenibacillus glycanilyticus</name>
    <dbReference type="NCBI Taxonomy" id="126569"/>
    <lineage>
        <taxon>Bacteria</taxon>
        <taxon>Bacillati</taxon>
        <taxon>Bacillota</taxon>
        <taxon>Bacilli</taxon>
        <taxon>Bacillales</taxon>
        <taxon>Paenibacillaceae</taxon>
        <taxon>Paenibacillus</taxon>
    </lineage>
</organism>
<gene>
    <name evidence="6" type="ORF">MU1_09570</name>
</gene>
<dbReference type="SUPFAM" id="SSF46785">
    <property type="entry name" value="Winged helix' DNA-binding domain"/>
    <property type="match status" value="1"/>
</dbReference>
<evidence type="ECO:0000256" key="3">
    <source>
        <dbReference type="ARBA" id="ARBA00023125"/>
    </source>
</evidence>
<dbReference type="RefSeq" id="WP_284237321.1">
    <property type="nucleotide sequence ID" value="NZ_BSSQ01000004.1"/>
</dbReference>
<dbReference type="CDD" id="cd05466">
    <property type="entry name" value="PBP2_LTTR_substrate"/>
    <property type="match status" value="1"/>
</dbReference>
<protein>
    <submittedName>
        <fullName evidence="6">LysR family transcriptional regulator</fullName>
    </submittedName>
</protein>
<dbReference type="InterPro" id="IPR005119">
    <property type="entry name" value="LysR_subst-bd"/>
</dbReference>
<reference evidence="6 7" key="1">
    <citation type="submission" date="2023-03" db="EMBL/GenBank/DDBJ databases">
        <title>Draft genome sequence of the bacteria which degrade cell wall of Tricholomamatutake.</title>
        <authorList>
            <person name="Konishi Y."/>
            <person name="Fukuta Y."/>
            <person name="Shirasaka N."/>
        </authorList>
    </citation>
    <scope>NUCLEOTIDE SEQUENCE [LARGE SCALE GENOMIC DNA]</scope>
    <source>
        <strain evidence="7">mu1</strain>
    </source>
</reference>
<dbReference type="PROSITE" id="PS50931">
    <property type="entry name" value="HTH_LYSR"/>
    <property type="match status" value="1"/>
</dbReference>
<keyword evidence="3" id="KW-0238">DNA-binding</keyword>
<dbReference type="Pfam" id="PF00126">
    <property type="entry name" value="HTH_1"/>
    <property type="match status" value="1"/>
</dbReference>
<dbReference type="PANTHER" id="PTHR30419">
    <property type="entry name" value="HTH-TYPE TRANSCRIPTIONAL REGULATOR YBHD"/>
    <property type="match status" value="1"/>
</dbReference>
<name>A0ABQ6G6L2_9BACL</name>
<comment type="caution">
    <text evidence="6">The sequence shown here is derived from an EMBL/GenBank/DDBJ whole genome shotgun (WGS) entry which is preliminary data.</text>
</comment>
<dbReference type="InterPro" id="IPR000847">
    <property type="entry name" value="LysR_HTH_N"/>
</dbReference>
<evidence type="ECO:0000256" key="4">
    <source>
        <dbReference type="ARBA" id="ARBA00023163"/>
    </source>
</evidence>
<evidence type="ECO:0000256" key="1">
    <source>
        <dbReference type="ARBA" id="ARBA00009437"/>
    </source>
</evidence>
<dbReference type="PANTHER" id="PTHR30419:SF8">
    <property type="entry name" value="NITROGEN ASSIMILATION TRANSCRIPTIONAL ACTIVATOR-RELATED"/>
    <property type="match status" value="1"/>
</dbReference>
<evidence type="ECO:0000313" key="7">
    <source>
        <dbReference type="Proteomes" id="UP001157114"/>
    </source>
</evidence>
<keyword evidence="2" id="KW-0805">Transcription regulation</keyword>
<keyword evidence="4" id="KW-0804">Transcription</keyword>
<evidence type="ECO:0000256" key="2">
    <source>
        <dbReference type="ARBA" id="ARBA00023015"/>
    </source>
</evidence>
<feature type="domain" description="HTH lysR-type" evidence="5">
    <location>
        <begin position="1"/>
        <end position="58"/>
    </location>
</feature>
<dbReference type="InterPro" id="IPR050950">
    <property type="entry name" value="HTH-type_LysR_regulators"/>
</dbReference>
<proteinExistence type="inferred from homology"/>
<dbReference type="Pfam" id="PF03466">
    <property type="entry name" value="LysR_substrate"/>
    <property type="match status" value="1"/>
</dbReference>
<dbReference type="PRINTS" id="PR00039">
    <property type="entry name" value="HTHLYSR"/>
</dbReference>
<sequence>MNSEQIRYILQVATEQSIRKAADKLHITASAISQSIQSIENELGITIFERTSKGTIPTVEGQIVLAKLLEMKAKYIELYEDINRAKNGDCTKLKISYTSAFGHIIKQALVSFKKEFKDIQIELLEKMPQQICEEITNHSIDLAFIGEEHKLLNRNLDIETLYTSYFCICVGKESRFRSKDYLTSKDLRNESIIVLDSTAHKEMIKRTNLDGNSVYVTLTSTEPFCELILKGNAFTILDNFTTTGHEDMVNGTLITIPFKDPDYFYRDIWAVHCNTDLSSYTKEFSKHLRAQFDL</sequence>
<dbReference type="InterPro" id="IPR036388">
    <property type="entry name" value="WH-like_DNA-bd_sf"/>
</dbReference>
<dbReference type="Gene3D" id="1.10.10.10">
    <property type="entry name" value="Winged helix-like DNA-binding domain superfamily/Winged helix DNA-binding domain"/>
    <property type="match status" value="1"/>
</dbReference>
<comment type="similarity">
    <text evidence="1">Belongs to the LysR transcriptional regulatory family.</text>
</comment>
<evidence type="ECO:0000313" key="6">
    <source>
        <dbReference type="EMBL" id="GLX66613.1"/>
    </source>
</evidence>
<dbReference type="InterPro" id="IPR036390">
    <property type="entry name" value="WH_DNA-bd_sf"/>
</dbReference>